<name>A0A089YME0_9PSED</name>
<dbReference type="InterPro" id="IPR001509">
    <property type="entry name" value="Epimerase_deHydtase"/>
</dbReference>
<dbReference type="STRING" id="216142.LT40_09255"/>
<sequence length="271" mass="29737">MIYILGGRGRLGQALAALYEPGQSVCLDRAVYDAWSQPDAAGAVRSYFSRCTPVPSIIYVCSGLLDPQIPDDELLAVNYQLPRNVIEGVQGLGIKVVTFGTAMEHGLATNRYVQSKVKLSEFVEQSVAQGALATHVRIHTQYGEGEPSSFMFLGQILTALRNDTPFAMTLGRQLREYHHVADDARAIQLLVQEAIVGPVDLSHGEPVTLRNLAEAIFESLGKSHLLQVGKLPEPVQENFDTVFVVPETLQTLSFRDTHPAVVDYMKSRMNG</sequence>
<accession>A0A089YME0</accession>
<dbReference type="Pfam" id="PF01370">
    <property type="entry name" value="Epimerase"/>
    <property type="match status" value="1"/>
</dbReference>
<dbReference type="KEGG" id="prh:LT40_09255"/>
<organism evidence="2 3">
    <name type="scientific">Pseudomonas rhizosphaerae</name>
    <dbReference type="NCBI Taxonomy" id="216142"/>
    <lineage>
        <taxon>Bacteria</taxon>
        <taxon>Pseudomonadati</taxon>
        <taxon>Pseudomonadota</taxon>
        <taxon>Gammaproteobacteria</taxon>
        <taxon>Pseudomonadales</taxon>
        <taxon>Pseudomonadaceae</taxon>
        <taxon>Pseudomonas</taxon>
    </lineage>
</organism>
<evidence type="ECO:0000259" key="1">
    <source>
        <dbReference type="Pfam" id="PF01370"/>
    </source>
</evidence>
<dbReference type="InterPro" id="IPR036291">
    <property type="entry name" value="NAD(P)-bd_dom_sf"/>
</dbReference>
<dbReference type="AlphaFoldDB" id="A0A089YME0"/>
<evidence type="ECO:0000313" key="3">
    <source>
        <dbReference type="Proteomes" id="UP000029499"/>
    </source>
</evidence>
<dbReference type="OrthoDB" id="9803010at2"/>
<protein>
    <submittedName>
        <fullName evidence="2">NAD-dependent epimerase/dehydratase</fullName>
    </submittedName>
</protein>
<dbReference type="eggNOG" id="COG0451">
    <property type="taxonomic scope" value="Bacteria"/>
</dbReference>
<dbReference type="EMBL" id="CP009533">
    <property type="protein sequence ID" value="AIS17573.1"/>
    <property type="molecule type" value="Genomic_DNA"/>
</dbReference>
<dbReference type="SUPFAM" id="SSF51735">
    <property type="entry name" value="NAD(P)-binding Rossmann-fold domains"/>
    <property type="match status" value="1"/>
</dbReference>
<feature type="domain" description="NAD-dependent epimerase/dehydratase" evidence="1">
    <location>
        <begin position="2"/>
        <end position="193"/>
    </location>
</feature>
<gene>
    <name evidence="2" type="ORF">LT40_09255</name>
</gene>
<dbReference type="Gene3D" id="3.40.50.720">
    <property type="entry name" value="NAD(P)-binding Rossmann-like Domain"/>
    <property type="match status" value="1"/>
</dbReference>
<reference evidence="2 3" key="1">
    <citation type="journal article" date="2015" name="J. Biotechnol.">
        <title>Complete genome sequence of Pseudomonas rhizosphaerae IH5T (=DSM 16299T), a phosphate-solubilizing rhizobacterium for bacterial biofertilizer.</title>
        <authorList>
            <person name="Kwak Y."/>
            <person name="Jung B.K."/>
            <person name="Shin J.H."/>
        </authorList>
    </citation>
    <scope>NUCLEOTIDE SEQUENCE [LARGE SCALE GENOMIC DNA]</scope>
    <source>
        <strain evidence="2">DSM 16299</strain>
    </source>
</reference>
<dbReference type="Proteomes" id="UP000029499">
    <property type="component" value="Chromosome"/>
</dbReference>
<dbReference type="HOGENOM" id="CLU_979801_0_0_6"/>
<keyword evidence="3" id="KW-1185">Reference proteome</keyword>
<dbReference type="RefSeq" id="WP_043189109.1">
    <property type="nucleotide sequence ID" value="NZ_CP009533.1"/>
</dbReference>
<proteinExistence type="predicted"/>
<evidence type="ECO:0000313" key="2">
    <source>
        <dbReference type="EMBL" id="AIS17573.1"/>
    </source>
</evidence>